<name>A0A371GQ33_MUCPR</name>
<dbReference type="AlphaFoldDB" id="A0A371GQ33"/>
<feature type="domain" description="GH18" evidence="1">
    <location>
        <begin position="1"/>
        <end position="138"/>
    </location>
</feature>
<dbReference type="PANTHER" id="PTHR45708:SF31">
    <property type="entry name" value="III ACIDIC ENDOCHITINASE, PUTATIVE-RELATED"/>
    <property type="match status" value="1"/>
</dbReference>
<gene>
    <name evidence="2" type="ORF">CR513_25158</name>
</gene>
<feature type="non-terminal residue" evidence="2">
    <location>
        <position position="1"/>
    </location>
</feature>
<dbReference type="Gene3D" id="3.20.20.80">
    <property type="entry name" value="Glycosidases"/>
    <property type="match status" value="1"/>
</dbReference>
<proteinExistence type="predicted"/>
<dbReference type="EMBL" id="QJKJ01004809">
    <property type="protein sequence ID" value="RDX92678.1"/>
    <property type="molecule type" value="Genomic_DNA"/>
</dbReference>
<dbReference type="InterPro" id="IPR001223">
    <property type="entry name" value="Glyco_hydro18_cat"/>
</dbReference>
<dbReference type="SUPFAM" id="SSF51445">
    <property type="entry name" value="(Trans)glycosidases"/>
    <property type="match status" value="1"/>
</dbReference>
<dbReference type="PANTHER" id="PTHR45708">
    <property type="entry name" value="ENDOCHITINASE"/>
    <property type="match status" value="1"/>
</dbReference>
<keyword evidence="3" id="KW-1185">Reference proteome</keyword>
<dbReference type="PROSITE" id="PS51910">
    <property type="entry name" value="GH18_2"/>
    <property type="match status" value="1"/>
</dbReference>
<dbReference type="GO" id="GO:0005975">
    <property type="term" value="P:carbohydrate metabolic process"/>
    <property type="evidence" value="ECO:0007669"/>
    <property type="project" value="InterPro"/>
</dbReference>
<comment type="caution">
    <text evidence="2">The sequence shown here is derived from an EMBL/GenBank/DDBJ whole genome shotgun (WGS) entry which is preliminary data.</text>
</comment>
<dbReference type="STRING" id="157652.A0A371GQ33"/>
<dbReference type="GO" id="GO:0004568">
    <property type="term" value="F:chitinase activity"/>
    <property type="evidence" value="ECO:0007669"/>
    <property type="project" value="TreeGrafter"/>
</dbReference>
<dbReference type="OrthoDB" id="1386908at2759"/>
<evidence type="ECO:0000313" key="3">
    <source>
        <dbReference type="Proteomes" id="UP000257109"/>
    </source>
</evidence>
<dbReference type="Proteomes" id="UP000257109">
    <property type="component" value="Unassembled WGS sequence"/>
</dbReference>
<evidence type="ECO:0000313" key="2">
    <source>
        <dbReference type="EMBL" id="RDX92678.1"/>
    </source>
</evidence>
<reference evidence="2" key="1">
    <citation type="submission" date="2018-05" db="EMBL/GenBank/DDBJ databases">
        <title>Draft genome of Mucuna pruriens seed.</title>
        <authorList>
            <person name="Nnadi N.E."/>
            <person name="Vos R."/>
            <person name="Hasami M.H."/>
            <person name="Devisetty U.K."/>
            <person name="Aguiy J.C."/>
        </authorList>
    </citation>
    <scope>NUCLEOTIDE SEQUENCE [LARGE SCALE GENOMIC DNA]</scope>
    <source>
        <strain evidence="2">JCA_2017</strain>
    </source>
</reference>
<organism evidence="2 3">
    <name type="scientific">Mucuna pruriens</name>
    <name type="common">Velvet bean</name>
    <name type="synonym">Dolichos pruriens</name>
    <dbReference type="NCBI Taxonomy" id="157652"/>
    <lineage>
        <taxon>Eukaryota</taxon>
        <taxon>Viridiplantae</taxon>
        <taxon>Streptophyta</taxon>
        <taxon>Embryophyta</taxon>
        <taxon>Tracheophyta</taxon>
        <taxon>Spermatophyta</taxon>
        <taxon>Magnoliopsida</taxon>
        <taxon>eudicotyledons</taxon>
        <taxon>Gunneridae</taxon>
        <taxon>Pentapetalae</taxon>
        <taxon>rosids</taxon>
        <taxon>fabids</taxon>
        <taxon>Fabales</taxon>
        <taxon>Fabaceae</taxon>
        <taxon>Papilionoideae</taxon>
        <taxon>50 kb inversion clade</taxon>
        <taxon>NPAAA clade</taxon>
        <taxon>indigoferoid/millettioid clade</taxon>
        <taxon>Phaseoleae</taxon>
        <taxon>Mucuna</taxon>
    </lineage>
</organism>
<dbReference type="GO" id="GO:0005576">
    <property type="term" value="C:extracellular region"/>
    <property type="evidence" value="ECO:0007669"/>
    <property type="project" value="TreeGrafter"/>
</dbReference>
<dbReference type="InterPro" id="IPR017853">
    <property type="entry name" value="GH"/>
</dbReference>
<dbReference type="InterPro" id="IPR050542">
    <property type="entry name" value="Glycosyl_Hydrlase18_Chitinase"/>
</dbReference>
<protein>
    <recommendedName>
        <fullName evidence="1">GH18 domain-containing protein</fullName>
    </recommendedName>
</protein>
<evidence type="ECO:0000259" key="1">
    <source>
        <dbReference type="PROSITE" id="PS51910"/>
    </source>
</evidence>
<sequence>MLGTAINASTNARQIYLSASPQCVYPDYHLGDAISTGLFNYIWVEFFYQNPCIYANNDASNLLKAWSQWTKNVPKSSIFLGLVASHEIAGYITPEALISEVLPTVKKASNYGGVMIYDRYFDIQSNYTAQIKDNITKNCRCVCDDDAFASNGFYGLGSASLRLFA</sequence>
<accession>A0A371GQ33</accession>